<feature type="domain" description="General stress protein 17M-like" evidence="2">
    <location>
        <begin position="17"/>
        <end position="86"/>
    </location>
</feature>
<organism evidence="3 4">
    <name type="scientific">Peterkaempfera bronchialis</name>
    <dbReference type="NCBI Taxonomy" id="2126346"/>
    <lineage>
        <taxon>Bacteria</taxon>
        <taxon>Bacillati</taxon>
        <taxon>Actinomycetota</taxon>
        <taxon>Actinomycetes</taxon>
        <taxon>Kitasatosporales</taxon>
        <taxon>Streptomycetaceae</taxon>
        <taxon>Peterkaempfera</taxon>
    </lineage>
</organism>
<proteinExistence type="predicted"/>
<feature type="transmembrane region" description="Helical" evidence="1">
    <location>
        <begin position="66"/>
        <end position="88"/>
    </location>
</feature>
<protein>
    <recommendedName>
        <fullName evidence="2">General stress protein 17M-like domain-containing protein</fullName>
    </recommendedName>
</protein>
<dbReference type="AlphaFoldDB" id="A0A345T4J1"/>
<keyword evidence="1" id="KW-0472">Membrane</keyword>
<keyword evidence="1" id="KW-0812">Transmembrane</keyword>
<sequence>MPEDPGPLNPITIAWNTVSSYATYEEAQAAVDRLSDEHFPVEQLDIIGTDLRLVERVTGRLTKGRAAAAGAASGAWFGLFIALLVGLFTAGPVWLGLIVGGILIGAVWGALFGFVGHAATRGRRDFSSTKSLVASRYDLIARGGHADQARAALERAGLGSGTAAPPPQPSR</sequence>
<name>A0A345T4J1_9ACTN</name>
<evidence type="ECO:0000256" key="1">
    <source>
        <dbReference type="SAM" id="Phobius"/>
    </source>
</evidence>
<keyword evidence="1" id="KW-1133">Transmembrane helix</keyword>
<dbReference type="Pfam" id="PF11181">
    <property type="entry name" value="YflT"/>
    <property type="match status" value="1"/>
</dbReference>
<dbReference type="OrthoDB" id="3381462at2"/>
<gene>
    <name evidence="3" type="ORF">C7M71_029470</name>
</gene>
<dbReference type="RefSeq" id="WP_111490691.1">
    <property type="nucleotide sequence ID" value="NZ_CP031264.1"/>
</dbReference>
<accession>A0A345T4J1</accession>
<dbReference type="Proteomes" id="UP000249340">
    <property type="component" value="Chromosome"/>
</dbReference>
<dbReference type="EMBL" id="CP031264">
    <property type="protein sequence ID" value="AXI80896.1"/>
    <property type="molecule type" value="Genomic_DNA"/>
</dbReference>
<dbReference type="InterPro" id="IPR025889">
    <property type="entry name" value="GSP17M-like_dom"/>
</dbReference>
<keyword evidence="4" id="KW-1185">Reference proteome</keyword>
<dbReference type="KEGG" id="stri:C7M71_029470"/>
<evidence type="ECO:0000313" key="3">
    <source>
        <dbReference type="EMBL" id="AXI80896.1"/>
    </source>
</evidence>
<feature type="transmembrane region" description="Helical" evidence="1">
    <location>
        <begin position="94"/>
        <end position="115"/>
    </location>
</feature>
<evidence type="ECO:0000259" key="2">
    <source>
        <dbReference type="Pfam" id="PF11181"/>
    </source>
</evidence>
<reference evidence="4" key="1">
    <citation type="submission" date="2018-07" db="EMBL/GenBank/DDBJ databases">
        <title>Streptacidiphilus bronchialis DSM 106435 chromosome.</title>
        <authorList>
            <person name="Batra D."/>
            <person name="Gulvik C.A."/>
        </authorList>
    </citation>
    <scope>NUCLEOTIDE SEQUENCE [LARGE SCALE GENOMIC DNA]</scope>
    <source>
        <strain evidence="4">DSM 106435</strain>
    </source>
</reference>
<evidence type="ECO:0000313" key="4">
    <source>
        <dbReference type="Proteomes" id="UP000249340"/>
    </source>
</evidence>